<sequence>MTALGTTLRCLKMGVATPTNTTLENWALIPFLLESFTALCSQR</sequence>
<dbReference type="Proteomes" id="UP000006655">
    <property type="component" value="Chromosome"/>
</dbReference>
<dbReference type="AlphaFoldDB" id="A0A806DCF1"/>
<dbReference type="KEGG" id="mrb:Mrub_2525"/>
<accession>A0A806DCF1</accession>
<organism evidence="1 2">
    <name type="scientific">Meiothermus ruber (strain ATCC 35948 / DSM 1279 / VKM B-1258 / 21)</name>
    <name type="common">Thermus ruber</name>
    <dbReference type="NCBI Taxonomy" id="504728"/>
    <lineage>
        <taxon>Bacteria</taxon>
        <taxon>Thermotogati</taxon>
        <taxon>Deinococcota</taxon>
        <taxon>Deinococci</taxon>
        <taxon>Thermales</taxon>
        <taxon>Thermaceae</taxon>
        <taxon>Meiothermus</taxon>
    </lineage>
</organism>
<name>A0A806DCF1_MEIRD</name>
<protein>
    <submittedName>
        <fullName evidence="1">Uncharacterized protein</fullName>
    </submittedName>
</protein>
<proteinExistence type="predicted"/>
<evidence type="ECO:0000313" key="1">
    <source>
        <dbReference type="EMBL" id="ADD29276.1"/>
    </source>
</evidence>
<evidence type="ECO:0000313" key="2">
    <source>
        <dbReference type="Proteomes" id="UP000006655"/>
    </source>
</evidence>
<gene>
    <name evidence="1" type="ordered locus">Mrub_2525</name>
</gene>
<reference evidence="1 2" key="1">
    <citation type="journal article" date="2010" name="Stand. Genomic Sci.">
        <title>Complete genome sequence of Meiothermus ruber type strain (21).</title>
        <authorList>
            <person name="Tindall B.J."/>
            <person name="Sikorski J."/>
            <person name="Lucas S."/>
            <person name="Goltsman E."/>
            <person name="Copeland A."/>
            <person name="Glavina Del Rio T."/>
            <person name="Nolan M."/>
            <person name="Tice H."/>
            <person name="Cheng J.F."/>
            <person name="Han C."/>
            <person name="Pitluck S."/>
            <person name="Liolios K."/>
            <person name="Ivanova N."/>
            <person name="Mavromatis K."/>
            <person name="Ovchinnikova G."/>
            <person name="Pati A."/>
            <person name="Fahnrich R."/>
            <person name="Goodwin L."/>
            <person name="Chen A."/>
            <person name="Palaniappan K."/>
            <person name="Land M."/>
            <person name="Hauser L."/>
            <person name="Chang Y.J."/>
            <person name="Jeffries C.D."/>
            <person name="Rohde M."/>
            <person name="Goker M."/>
            <person name="Woyke T."/>
            <person name="Bristow J."/>
            <person name="Eisen J.A."/>
            <person name="Markowitz V."/>
            <person name="Hugenholtz P."/>
            <person name="Kyrpides N.C."/>
            <person name="Klenk H.P."/>
            <person name="Lapidus A."/>
        </authorList>
    </citation>
    <scope>NUCLEOTIDE SEQUENCE [LARGE SCALE GENOMIC DNA]</scope>
    <source>
        <strain evidence="2">ATCC 35948 / DSM 1279 / VKM B-1258 / 21</strain>
    </source>
</reference>
<dbReference type="EMBL" id="CP001743">
    <property type="protein sequence ID" value="ADD29276.1"/>
    <property type="molecule type" value="Genomic_DNA"/>
</dbReference>
<keyword evidence="2" id="KW-1185">Reference proteome</keyword>